<dbReference type="AlphaFoldDB" id="A0ABD3C8M6"/>
<gene>
    <name evidence="3" type="ORF">CASFOL_030634</name>
</gene>
<comment type="caution">
    <text evidence="3">The sequence shown here is derived from an EMBL/GenBank/DDBJ whole genome shotgun (WGS) entry which is preliminary data.</text>
</comment>
<feature type="compositionally biased region" description="Acidic residues" evidence="1">
    <location>
        <begin position="109"/>
        <end position="139"/>
    </location>
</feature>
<sequence length="433" mass="49151">MRPLKQWGRENDGSAKLRKIERSGFKKPSKASKSAKKKHPGYGEKAPQTEIEDSGDLNDEQMDGDYDVDEPRQVVYREPTMYDDLLKKLGSRNVSVADALRRRQKEEQGESETDEDEDSGPESTSESEEKDDSEDEDGSDEPKGGVEVSEDVGTDDDDAAVMSDTDDESGSRVNDQSLSDRSTILSTFDNHLSYKLASTDIDHLMTKKWRYTWKMPALNMSSCNWRGTGTCSIKDLDVNVSYGLKPRLYKHWLENYKASGGSDFHQSKQRSFFSLCNRPFYLKGLEEDSNIMDAYLMHSLNHIFRSRDLIAKNERKLSKTPESLEGESVDGDQCLDRGFTRPKVLILLPLAGIARRVVKRLIQLTPSKHKANVENLERFYDEFGSGITEDNNDEDESEIQKSKKSAKPSDFQALLGRDNNNDHFIIGVKYTHK</sequence>
<evidence type="ECO:0000313" key="4">
    <source>
        <dbReference type="Proteomes" id="UP001632038"/>
    </source>
</evidence>
<reference evidence="4" key="1">
    <citation type="journal article" date="2024" name="IScience">
        <title>Strigolactones Initiate the Formation of Haustorium-like Structures in Castilleja.</title>
        <authorList>
            <person name="Buerger M."/>
            <person name="Peterson D."/>
            <person name="Chory J."/>
        </authorList>
    </citation>
    <scope>NUCLEOTIDE SEQUENCE [LARGE SCALE GENOMIC DNA]</scope>
</reference>
<name>A0ABD3C8M6_9LAMI</name>
<feature type="region of interest" description="Disordered" evidence="1">
    <location>
        <begin position="1"/>
        <end position="178"/>
    </location>
</feature>
<dbReference type="InterPro" id="IPR053940">
    <property type="entry name" value="UTP25_NTPase-like"/>
</dbReference>
<feature type="compositionally biased region" description="Acidic residues" evidence="1">
    <location>
        <begin position="148"/>
        <end position="168"/>
    </location>
</feature>
<accession>A0ABD3C8M6</accession>
<dbReference type="PANTHER" id="PTHR12933:SF0">
    <property type="entry name" value="U3 SMALL NUCLEOLAR RNA-ASSOCIATED PROTEIN 25 HOMOLOG"/>
    <property type="match status" value="1"/>
</dbReference>
<feature type="domain" description="UTP25 NTP hydrolase-like" evidence="2">
    <location>
        <begin position="285"/>
        <end position="433"/>
    </location>
</feature>
<keyword evidence="4" id="KW-1185">Reference proteome</keyword>
<feature type="compositionally biased region" description="Acidic residues" evidence="1">
    <location>
        <begin position="50"/>
        <end position="68"/>
    </location>
</feature>
<proteinExistence type="predicted"/>
<feature type="compositionally biased region" description="Basic and acidic residues" evidence="1">
    <location>
        <begin position="99"/>
        <end position="108"/>
    </location>
</feature>
<dbReference type="Pfam" id="PF22916">
    <property type="entry name" value="UTP25_NTPase-like"/>
    <property type="match status" value="1"/>
</dbReference>
<evidence type="ECO:0000259" key="2">
    <source>
        <dbReference type="Pfam" id="PF22916"/>
    </source>
</evidence>
<organism evidence="3 4">
    <name type="scientific">Castilleja foliolosa</name>
    <dbReference type="NCBI Taxonomy" id="1961234"/>
    <lineage>
        <taxon>Eukaryota</taxon>
        <taxon>Viridiplantae</taxon>
        <taxon>Streptophyta</taxon>
        <taxon>Embryophyta</taxon>
        <taxon>Tracheophyta</taxon>
        <taxon>Spermatophyta</taxon>
        <taxon>Magnoliopsida</taxon>
        <taxon>eudicotyledons</taxon>
        <taxon>Gunneridae</taxon>
        <taxon>Pentapetalae</taxon>
        <taxon>asterids</taxon>
        <taxon>lamiids</taxon>
        <taxon>Lamiales</taxon>
        <taxon>Orobanchaceae</taxon>
        <taxon>Pedicularideae</taxon>
        <taxon>Castillejinae</taxon>
        <taxon>Castilleja</taxon>
    </lineage>
</organism>
<feature type="compositionally biased region" description="Basic and acidic residues" evidence="1">
    <location>
        <begin position="7"/>
        <end position="24"/>
    </location>
</feature>
<feature type="compositionally biased region" description="Basic residues" evidence="1">
    <location>
        <begin position="25"/>
        <end position="40"/>
    </location>
</feature>
<feature type="region of interest" description="Disordered" evidence="1">
    <location>
        <begin position="387"/>
        <end position="408"/>
    </location>
</feature>
<dbReference type="InterPro" id="IPR010678">
    <property type="entry name" value="UTP25"/>
</dbReference>
<protein>
    <recommendedName>
        <fullName evidence="2">UTP25 NTP hydrolase-like domain-containing protein</fullName>
    </recommendedName>
</protein>
<dbReference type="PANTHER" id="PTHR12933">
    <property type="entry name" value="ORF PROTEIN-RELATED"/>
    <property type="match status" value="1"/>
</dbReference>
<dbReference type="Proteomes" id="UP001632038">
    <property type="component" value="Unassembled WGS sequence"/>
</dbReference>
<evidence type="ECO:0000256" key="1">
    <source>
        <dbReference type="SAM" id="MobiDB-lite"/>
    </source>
</evidence>
<dbReference type="EMBL" id="JAVIJP010000052">
    <property type="protein sequence ID" value="KAL3625180.1"/>
    <property type="molecule type" value="Genomic_DNA"/>
</dbReference>
<evidence type="ECO:0000313" key="3">
    <source>
        <dbReference type="EMBL" id="KAL3625180.1"/>
    </source>
</evidence>